<dbReference type="AlphaFoldDB" id="A0A812NHW3"/>
<dbReference type="EMBL" id="CAJNDS010002087">
    <property type="protein sequence ID" value="CAE7317651.1"/>
    <property type="molecule type" value="Genomic_DNA"/>
</dbReference>
<accession>A0A812NHW3</accession>
<dbReference type="Proteomes" id="UP000604046">
    <property type="component" value="Unassembled WGS sequence"/>
</dbReference>
<organism evidence="2 3">
    <name type="scientific">Symbiodinium natans</name>
    <dbReference type="NCBI Taxonomy" id="878477"/>
    <lineage>
        <taxon>Eukaryota</taxon>
        <taxon>Sar</taxon>
        <taxon>Alveolata</taxon>
        <taxon>Dinophyceae</taxon>
        <taxon>Suessiales</taxon>
        <taxon>Symbiodiniaceae</taxon>
        <taxon>Symbiodinium</taxon>
    </lineage>
</organism>
<name>A0A812NHW3_9DINO</name>
<evidence type="ECO:0000256" key="1">
    <source>
        <dbReference type="SAM" id="SignalP"/>
    </source>
</evidence>
<evidence type="ECO:0000313" key="2">
    <source>
        <dbReference type="EMBL" id="CAE7317651.1"/>
    </source>
</evidence>
<reference evidence="2" key="1">
    <citation type="submission" date="2021-02" db="EMBL/GenBank/DDBJ databases">
        <authorList>
            <person name="Dougan E. K."/>
            <person name="Rhodes N."/>
            <person name="Thang M."/>
            <person name="Chan C."/>
        </authorList>
    </citation>
    <scope>NUCLEOTIDE SEQUENCE</scope>
</reference>
<comment type="caution">
    <text evidence="2">The sequence shown here is derived from an EMBL/GenBank/DDBJ whole genome shotgun (WGS) entry which is preliminary data.</text>
</comment>
<dbReference type="OrthoDB" id="416558at2759"/>
<proteinExistence type="predicted"/>
<evidence type="ECO:0000313" key="3">
    <source>
        <dbReference type="Proteomes" id="UP000604046"/>
    </source>
</evidence>
<sequence length="442" mass="48838">MQSSALLVLALLPCYDASSYRRTKMTFIEEQMSMQMKLMTPERATLNNIEASILNMAKARKEGGDQAATNLTSFLDQIQELIDKTMKANIQTRLLDLQEAGGTLEPSGTCTHPNDTEYVPTLVDLDKLHSQCRSSQDSMWSGYEQTCIIERQIYENEIKAICDKYKSVNVFPNPTTSCMMMEGTKVPTIGNYLLAAEAFFTERYDLVKEWKDKCDNATNTPFANEELCKQKICLYYDKKISCDKTQETFEQKSCDLHKEYTCSKYSDCYDQKKEIYNSVVSLAKENEVAAKAEWRAVKRIECLVNALRSPQGEVEEAINSCKGKIYATTPVELVYKGDAPAARSCTEVYLQPGSAVFSSTWYAGLPSQTPAASCASSCCMAEAFNPTYPDGAACPYVSSAPTTTTTTTESTTTTTTTAAAAAMFSAPVFGGFSFGGLPGIRR</sequence>
<keyword evidence="1" id="KW-0732">Signal</keyword>
<protein>
    <submittedName>
        <fullName evidence="2">Uncharacterized protein</fullName>
    </submittedName>
</protein>
<keyword evidence="3" id="KW-1185">Reference proteome</keyword>
<gene>
    <name evidence="2" type="ORF">SNAT2548_LOCUS16652</name>
</gene>
<feature type="chain" id="PRO_5032853216" evidence="1">
    <location>
        <begin position="18"/>
        <end position="442"/>
    </location>
</feature>
<feature type="signal peptide" evidence="1">
    <location>
        <begin position="1"/>
        <end position="17"/>
    </location>
</feature>